<organism evidence="2 3">
    <name type="scientific">Phytophthora nicotianae</name>
    <name type="common">Potato buckeye rot agent</name>
    <name type="synonym">Phytophthora parasitica</name>
    <dbReference type="NCBI Taxonomy" id="4792"/>
    <lineage>
        <taxon>Eukaryota</taxon>
        <taxon>Sar</taxon>
        <taxon>Stramenopiles</taxon>
        <taxon>Oomycota</taxon>
        <taxon>Peronosporomycetes</taxon>
        <taxon>Peronosporales</taxon>
        <taxon>Peronosporaceae</taxon>
        <taxon>Phytophthora</taxon>
    </lineage>
</organism>
<feature type="compositionally biased region" description="Polar residues" evidence="1">
    <location>
        <begin position="11"/>
        <end position="20"/>
    </location>
</feature>
<evidence type="ECO:0000313" key="3">
    <source>
        <dbReference type="Proteomes" id="UP000053864"/>
    </source>
</evidence>
<feature type="region of interest" description="Disordered" evidence="1">
    <location>
        <begin position="1"/>
        <end position="27"/>
    </location>
</feature>
<proteinExistence type="predicted"/>
<gene>
    <name evidence="2" type="ORF">L916_05306</name>
</gene>
<evidence type="ECO:0000313" key="2">
    <source>
        <dbReference type="EMBL" id="ETL44396.1"/>
    </source>
</evidence>
<evidence type="ECO:0008006" key="4">
    <source>
        <dbReference type="Google" id="ProtNLM"/>
    </source>
</evidence>
<dbReference type="Proteomes" id="UP000053864">
    <property type="component" value="Unassembled WGS sequence"/>
</dbReference>
<name>W2JD71_PHYNI</name>
<reference evidence="2 3" key="1">
    <citation type="submission" date="2013-11" db="EMBL/GenBank/DDBJ databases">
        <title>The Genome Sequence of Phytophthora parasitica CJ05E6.</title>
        <authorList>
            <consortium name="The Broad Institute Genomics Platform"/>
            <person name="Russ C."/>
            <person name="Tyler B."/>
            <person name="Panabieres F."/>
            <person name="Shan W."/>
            <person name="Tripathy S."/>
            <person name="Grunwald N."/>
            <person name="Machado M."/>
            <person name="Johnson C.S."/>
            <person name="Arredondo F."/>
            <person name="Hong C."/>
            <person name="Coffey M."/>
            <person name="Young S.K."/>
            <person name="Zeng Q."/>
            <person name="Gargeya S."/>
            <person name="Fitzgerald M."/>
            <person name="Abouelleil A."/>
            <person name="Alvarado L."/>
            <person name="Chapman S.B."/>
            <person name="Gainer-Dewar J."/>
            <person name="Goldberg J."/>
            <person name="Griggs A."/>
            <person name="Gujja S."/>
            <person name="Hansen M."/>
            <person name="Howarth C."/>
            <person name="Imamovic A."/>
            <person name="Ireland A."/>
            <person name="Larimer J."/>
            <person name="McCowan C."/>
            <person name="Murphy C."/>
            <person name="Pearson M."/>
            <person name="Poon T.W."/>
            <person name="Priest M."/>
            <person name="Roberts A."/>
            <person name="Saif S."/>
            <person name="Shea T."/>
            <person name="Sykes S."/>
            <person name="Wortman J."/>
            <person name="Nusbaum C."/>
            <person name="Birren B."/>
        </authorList>
    </citation>
    <scope>NUCLEOTIDE SEQUENCE [LARGE SCALE GENOMIC DNA]</scope>
    <source>
        <strain evidence="2 3">CJ05E6</strain>
    </source>
</reference>
<dbReference type="EMBL" id="KI671967">
    <property type="protein sequence ID" value="ETL44396.1"/>
    <property type="molecule type" value="Genomic_DNA"/>
</dbReference>
<dbReference type="VEuPathDB" id="FungiDB:PPTG_09665"/>
<sequence length="684" mass="79469">MSDGRRGTTRIDGNNTSSRPQRIKSIGTVKQNKYKKVKEYCRVTCKLNSICKDPLLRDEIRRSVREKQQIRMEAWHLVNLHTLRCLEEDIPLPDYTDKTFYDHCCSCIATTAKTNLIARKNPELWESYRVYKEKRALVGLEEVRNRVGYFHLKAELRKQIVVNAGVMIRQHFAKRLRLYVQIAFGGLGSNLDNKEKKKEKALIVREIMRACYSTDETDVVEALQIRDALTLCGVEWSEQWIPGPNRIGENGLAFYVRLIWEFQDVVEKRMKAEPNEKGVRAFSLFPVSTTYTASHTKINGTTVAGFYLRIKKREKKFCWQIPGVEVSTESFQQNRWVVMRNAFDISRIETRSPLCPLPNPEFASLPVEEKYKHASHLFANQVTMDGYGTSLLLFGPRQRKMTRRGRKRGLLSTPSSPLGTCRTPSLDWIQGCKPFVRPSQKIYALIGKDTVDNEDADPGVAPQRQCDRDVVRISTREYRHLDGFNKFRKWNECLKKRDGEYQRVIADMSSFKTASLKKYLECLDYFWHHANFLLEFCAEHSFLKWKFFIKRMARVAVDAIAKNASFQRPVKGLKQALQKRAMVVSMDEFMTSKLCSQCHQTLSFVQYLVATKFMKRKKRKGTVLIRNRPEVQFEKKKCYGVLRCDHEGCGACYWDRDVNAAINMLELLKSEILGLGRMVPFNRK</sequence>
<accession>W2JD71</accession>
<dbReference type="AlphaFoldDB" id="W2JD71"/>
<evidence type="ECO:0000256" key="1">
    <source>
        <dbReference type="SAM" id="MobiDB-lite"/>
    </source>
</evidence>
<dbReference type="VEuPathDB" id="FungiDB:PPTG_09666"/>
<protein>
    <recommendedName>
        <fullName evidence="4">DNA phosphorothioation-dependent restriction protein DptG</fullName>
    </recommendedName>
</protein>